<keyword evidence="2" id="KW-0539">Nucleus</keyword>
<feature type="compositionally biased region" description="Low complexity" evidence="3">
    <location>
        <begin position="246"/>
        <end position="266"/>
    </location>
</feature>
<feature type="region of interest" description="Disordered" evidence="3">
    <location>
        <begin position="128"/>
        <end position="148"/>
    </location>
</feature>
<dbReference type="AlphaFoldDB" id="A0A0G4M1P9"/>
<feature type="domain" description="Thioredoxin" evidence="4">
    <location>
        <begin position="1"/>
        <end position="114"/>
    </location>
</feature>
<dbReference type="Pfam" id="PF00085">
    <property type="entry name" value="Thioredoxin"/>
    <property type="match status" value="1"/>
</dbReference>
<dbReference type="InterPro" id="IPR013766">
    <property type="entry name" value="Thioredoxin_domain"/>
</dbReference>
<feature type="compositionally biased region" description="Low complexity" evidence="3">
    <location>
        <begin position="947"/>
        <end position="962"/>
    </location>
</feature>
<dbReference type="SUPFAM" id="SSF52833">
    <property type="entry name" value="Thioredoxin-like"/>
    <property type="match status" value="1"/>
</dbReference>
<dbReference type="EMBL" id="CVQI01020890">
    <property type="protein sequence ID" value="CRK28209.1"/>
    <property type="molecule type" value="Genomic_DNA"/>
</dbReference>
<feature type="region of interest" description="Disordered" evidence="3">
    <location>
        <begin position="194"/>
        <end position="222"/>
    </location>
</feature>
<feature type="region of interest" description="Disordered" evidence="3">
    <location>
        <begin position="243"/>
        <end position="295"/>
    </location>
</feature>
<feature type="compositionally biased region" description="Polar residues" evidence="3">
    <location>
        <begin position="273"/>
        <end position="282"/>
    </location>
</feature>
<proteinExistence type="predicted"/>
<dbReference type="Gene3D" id="3.40.30.10">
    <property type="entry name" value="Glutaredoxin"/>
    <property type="match status" value="1"/>
</dbReference>
<reference evidence="6" key="1">
    <citation type="submission" date="2015-05" db="EMBL/GenBank/DDBJ databases">
        <authorList>
            <person name="Fogelqvist Johan"/>
        </authorList>
    </citation>
    <scope>NUCLEOTIDE SEQUENCE [LARGE SCALE GENOMIC DNA]</scope>
</reference>
<organism evidence="5 6">
    <name type="scientific">Verticillium longisporum</name>
    <name type="common">Verticillium dahliae var. longisporum</name>
    <dbReference type="NCBI Taxonomy" id="100787"/>
    <lineage>
        <taxon>Eukaryota</taxon>
        <taxon>Fungi</taxon>
        <taxon>Dikarya</taxon>
        <taxon>Ascomycota</taxon>
        <taxon>Pezizomycotina</taxon>
        <taxon>Sordariomycetes</taxon>
        <taxon>Hypocreomycetidae</taxon>
        <taxon>Glomerellales</taxon>
        <taxon>Plectosphaerellaceae</taxon>
        <taxon>Verticillium</taxon>
    </lineage>
</organism>
<dbReference type="GO" id="GO:0003677">
    <property type="term" value="F:DNA binding"/>
    <property type="evidence" value="ECO:0007669"/>
    <property type="project" value="InterPro"/>
</dbReference>
<protein>
    <recommendedName>
        <fullName evidence="4">Thioredoxin domain-containing protein</fullName>
    </recommendedName>
</protein>
<dbReference type="SMART" id="SM00906">
    <property type="entry name" value="Fungal_trans"/>
    <property type="match status" value="1"/>
</dbReference>
<evidence type="ECO:0000259" key="4">
    <source>
        <dbReference type="PROSITE" id="PS51352"/>
    </source>
</evidence>
<sequence length="979" mass="107574">MSTITEVTSVPDWEKHLASLAPTTLLIISFHAPWAAPCAQMATVLSTLAADYPVTSPPQTSWVSINAEELSDLSETYDVTAVPYLVLIRNGQVVETVSGSSAVKVRTAIETHAKNTGAAAAAPATVNGNEGVAADGDAAAKPDEPVDPEKAKEDLFKRLADLVKAAPVMLFMKGTPNSKCDRSHPCSNCVKREGEDVSTCSYATPSARKKSSTAGASTPDDMQNRIDRLEGLVLSLMHNGSNVEVTTSGAAPGASSSSSRANTTPGEIDPSPSALTKQQTETSMDDAEDDDSDIDDGLATSLGVLKVDNDKGKSMYIGQEHWHLILADISEVKTYFNNHKKELEKGYETVKNSKPASASDGPTFLFGQSRASPEQIRAGLPSKTSILTLCGRYFNSLDNTLTIVHVPAFQQQLRSHFQNPNETPLMWLGCLYAVLSLALHSYSKAGDEPPEWKGRALDMAAEYRSRTVQCLLEVDYTKPVEYTLETMLLYLNGEYSARFDADMALWLISSLTTRVAFRLGYHRDPKWFPSLTPFQAEMRRRVWATVRMSDIFMSQHVALPAMIHDQDCDTELPSNVFDEDFGPETEVMPPPRPSTEPTPIAYALAKCRLGLELGNIIQVTGRVGRQVHYEEILRFDTRLQEIMQGLPPHLKMTPLEGSQDPVSLLMARFSIDILYQKILCVLHRKYLTRARTNPRYAHSRRTAIEASLVTLQHLATLHRETQPNGRLRSVKWYISSTATKDFLLPAMMVVMDLHVDKREARKRRESDGDFFWTPEQRMNMIGNLELTRDVWKGLADTSIEAFKASKVLEIMLEKIRSPEPSESIPEGTDPFAEVESSQDMHPEHSAAVTLGMLSGGMTPNTAAVLASMQQADSQTTFGDVDFGMSGGTGMTPNFPQDIDMNVPQSPFSMFGNLEAGGDLMANFDWNAFESYTQSANWGAENGFGFLAPQQPDQAPSSQAQQPNNGNKGYTYPNPNASGL</sequence>
<dbReference type="Pfam" id="PF04082">
    <property type="entry name" value="Fungal_trans"/>
    <property type="match status" value="1"/>
</dbReference>
<dbReference type="InterPro" id="IPR036249">
    <property type="entry name" value="Thioredoxin-like_sf"/>
</dbReference>
<dbReference type="PROSITE" id="PS51352">
    <property type="entry name" value="THIOREDOXIN_2"/>
    <property type="match status" value="1"/>
</dbReference>
<evidence type="ECO:0000313" key="6">
    <source>
        <dbReference type="Proteomes" id="UP000045706"/>
    </source>
</evidence>
<evidence type="ECO:0000256" key="3">
    <source>
        <dbReference type="SAM" id="MobiDB-lite"/>
    </source>
</evidence>
<comment type="subcellular location">
    <subcellularLocation>
        <location evidence="1">Nucleus</location>
    </subcellularLocation>
</comment>
<feature type="region of interest" description="Disordered" evidence="3">
    <location>
        <begin position="942"/>
        <end position="979"/>
    </location>
</feature>
<name>A0A0G4M1P9_VERLO</name>
<feature type="compositionally biased region" description="Acidic residues" evidence="3">
    <location>
        <begin position="283"/>
        <end position="295"/>
    </location>
</feature>
<dbReference type="GO" id="GO:0006351">
    <property type="term" value="P:DNA-templated transcription"/>
    <property type="evidence" value="ECO:0007669"/>
    <property type="project" value="InterPro"/>
</dbReference>
<dbReference type="PANTHER" id="PTHR31001">
    <property type="entry name" value="UNCHARACTERIZED TRANSCRIPTIONAL REGULATORY PROTEIN"/>
    <property type="match status" value="1"/>
</dbReference>
<dbReference type="CDD" id="cd02984">
    <property type="entry name" value="TRX_PICOT"/>
    <property type="match status" value="1"/>
</dbReference>
<dbReference type="Proteomes" id="UP000045706">
    <property type="component" value="Unassembled WGS sequence"/>
</dbReference>
<dbReference type="FunFam" id="3.40.30.10:FF:000092">
    <property type="entry name" value="Monothiol glutaredoxin"/>
    <property type="match status" value="1"/>
</dbReference>
<evidence type="ECO:0000256" key="1">
    <source>
        <dbReference type="ARBA" id="ARBA00004123"/>
    </source>
</evidence>
<evidence type="ECO:0000313" key="5">
    <source>
        <dbReference type="EMBL" id="CRK28209.1"/>
    </source>
</evidence>
<dbReference type="GO" id="GO:0008270">
    <property type="term" value="F:zinc ion binding"/>
    <property type="evidence" value="ECO:0007669"/>
    <property type="project" value="InterPro"/>
</dbReference>
<dbReference type="PANTHER" id="PTHR31001:SF49">
    <property type="entry name" value="ZN(II)2CYS6 TRANSCRIPTION FACTOR (EUROFUNG)"/>
    <property type="match status" value="1"/>
</dbReference>
<accession>A0A0G4M1P9</accession>
<evidence type="ECO:0000256" key="2">
    <source>
        <dbReference type="ARBA" id="ARBA00023242"/>
    </source>
</evidence>
<dbReference type="GO" id="GO:0005634">
    <property type="term" value="C:nucleus"/>
    <property type="evidence" value="ECO:0007669"/>
    <property type="project" value="UniProtKB-SubCell"/>
</dbReference>
<feature type="compositionally biased region" description="Polar residues" evidence="3">
    <location>
        <begin position="963"/>
        <end position="979"/>
    </location>
</feature>
<dbReference type="InterPro" id="IPR050613">
    <property type="entry name" value="Sec_Metabolite_Reg"/>
</dbReference>
<dbReference type="InterPro" id="IPR007219">
    <property type="entry name" value="XnlR_reg_dom"/>
</dbReference>
<gene>
    <name evidence="5" type="ORF">BN1723_014104</name>
</gene>
<dbReference type="CDD" id="cd12148">
    <property type="entry name" value="fungal_TF_MHR"/>
    <property type="match status" value="1"/>
</dbReference>
<feature type="compositionally biased region" description="Basic and acidic residues" evidence="3">
    <location>
        <begin position="138"/>
        <end position="148"/>
    </location>
</feature>